<reference evidence="6 7" key="1">
    <citation type="journal article" date="2012" name="Front. Microbiol.">
        <title>Complete genome of Ignavibacterium album, a metabolically versatile, flagellated, facultative anaerobe from the phylum Chlorobi.</title>
        <authorList>
            <person name="Liu Z."/>
            <person name="Frigaard N.-U."/>
            <person name="Vogl K."/>
            <person name="Iino T."/>
            <person name="Ohkuma M."/>
            <person name="Overmann J."/>
            <person name="Bryant D.A."/>
        </authorList>
    </citation>
    <scope>NUCLEOTIDE SEQUENCE [LARGE SCALE GENOMIC DNA]</scope>
    <source>
        <strain evidence="7">DSM 19864 / JCM 16511 / NBRC 101810 / Mat9-16</strain>
    </source>
</reference>
<feature type="domain" description="NTP pyrophosphohydrolase MazG-like" evidence="5">
    <location>
        <begin position="162"/>
        <end position="230"/>
    </location>
</feature>
<evidence type="ECO:0000259" key="5">
    <source>
        <dbReference type="Pfam" id="PF03819"/>
    </source>
</evidence>
<keyword evidence="7" id="KW-1185">Reference proteome</keyword>
<dbReference type="SUPFAM" id="SSF101386">
    <property type="entry name" value="all-alpha NTP pyrophosphatases"/>
    <property type="match status" value="2"/>
</dbReference>
<dbReference type="OrthoDB" id="9808939at2"/>
<dbReference type="InterPro" id="IPR048015">
    <property type="entry name" value="NTP-PPase_MazG-like_N"/>
</dbReference>
<dbReference type="GO" id="GO:0046076">
    <property type="term" value="P:dTTP catabolic process"/>
    <property type="evidence" value="ECO:0007669"/>
    <property type="project" value="TreeGrafter"/>
</dbReference>
<sequence>MTQNKFNELVQIVKRLRVECPWDREQTNDSIKSATIEEAYEVVEAIDKKDYDELKKELGDLLLHVVFHTVIAEGQNHFTIDDVIETIKEKLIRRHPHVFGETKVNGSEEVKRNWEKIKLEEGRESILDGVPPYLPALQRAHRLQEKAAKVGFDWADKADVWKKVIEEIQEMHDIEEKKKNSVSKEEADKLSKKLEEEVGDVFFALVNYARFLGVNPEEALRFTNNKFIKRFQFIESKLKEKGKSVTESNLQEMDKYWNESKNNKLT</sequence>
<dbReference type="NCBIfam" id="NF007113">
    <property type="entry name" value="PRK09562.1"/>
    <property type="match status" value="1"/>
</dbReference>
<dbReference type="CDD" id="cd11528">
    <property type="entry name" value="NTP-PPase_MazG_Nterm"/>
    <property type="match status" value="1"/>
</dbReference>
<dbReference type="GO" id="GO:0046061">
    <property type="term" value="P:dATP catabolic process"/>
    <property type="evidence" value="ECO:0007669"/>
    <property type="project" value="TreeGrafter"/>
</dbReference>
<evidence type="ECO:0000256" key="4">
    <source>
        <dbReference type="ARBA" id="ARBA00074799"/>
    </source>
</evidence>
<dbReference type="PANTHER" id="PTHR30522:SF0">
    <property type="entry name" value="NUCLEOSIDE TRIPHOSPHATE PYROPHOSPHOHYDROLASE"/>
    <property type="match status" value="1"/>
</dbReference>
<dbReference type="Proteomes" id="UP000007394">
    <property type="component" value="Chromosome"/>
</dbReference>
<dbReference type="GO" id="GO:0046047">
    <property type="term" value="P:TTP catabolic process"/>
    <property type="evidence" value="ECO:0007669"/>
    <property type="project" value="TreeGrafter"/>
</dbReference>
<dbReference type="GO" id="GO:0006950">
    <property type="term" value="P:response to stress"/>
    <property type="evidence" value="ECO:0007669"/>
    <property type="project" value="UniProtKB-ARBA"/>
</dbReference>
<organism evidence="6 7">
    <name type="scientific">Ignavibacterium album (strain DSM 19864 / JCM 16511 / NBRC 101810 / Mat9-16)</name>
    <dbReference type="NCBI Taxonomy" id="945713"/>
    <lineage>
        <taxon>Bacteria</taxon>
        <taxon>Pseudomonadati</taxon>
        <taxon>Ignavibacteriota</taxon>
        <taxon>Ignavibacteria</taxon>
        <taxon>Ignavibacteriales</taxon>
        <taxon>Ignavibacteriaceae</taxon>
        <taxon>Ignavibacterium</taxon>
    </lineage>
</organism>
<evidence type="ECO:0000256" key="3">
    <source>
        <dbReference type="ARBA" id="ARBA00066372"/>
    </source>
</evidence>
<dbReference type="FunFam" id="1.10.287.1080:FF:000003">
    <property type="entry name" value="Nucleoside triphosphate pyrophosphohydrolase"/>
    <property type="match status" value="1"/>
</dbReference>
<dbReference type="HOGENOM" id="CLU_038356_0_1_10"/>
<protein>
    <recommendedName>
        <fullName evidence="4">Nucleoside triphosphate pyrophosphohydrolase</fullName>
        <ecNumber evidence="3">3.6.1.8</ecNumber>
    </recommendedName>
</protein>
<dbReference type="Gene3D" id="1.10.287.1080">
    <property type="entry name" value="MazG-like"/>
    <property type="match status" value="2"/>
</dbReference>
<dbReference type="NCBIfam" id="TIGR00444">
    <property type="entry name" value="mazG"/>
    <property type="match status" value="1"/>
</dbReference>
<dbReference type="EMBL" id="CP003418">
    <property type="protein sequence ID" value="AFH48529.1"/>
    <property type="molecule type" value="Genomic_DNA"/>
</dbReference>
<gene>
    <name evidence="6" type="ordered locus">IALB_0817</name>
</gene>
<evidence type="ECO:0000256" key="1">
    <source>
        <dbReference type="ARBA" id="ARBA00052141"/>
    </source>
</evidence>
<proteinExistence type="inferred from homology"/>
<dbReference type="EC" id="3.6.1.8" evidence="3"/>
<accession>I0AHS2</accession>
<dbReference type="CDD" id="cd11529">
    <property type="entry name" value="NTP-PPase_MazG_Cterm"/>
    <property type="match status" value="1"/>
</dbReference>
<dbReference type="STRING" id="945713.IALB_0817"/>
<evidence type="ECO:0000313" key="7">
    <source>
        <dbReference type="Proteomes" id="UP000007394"/>
    </source>
</evidence>
<dbReference type="InterPro" id="IPR011551">
    <property type="entry name" value="NTP_PyrPHydrolase_MazG"/>
</dbReference>
<dbReference type="FunFam" id="1.10.287.1080:FF:000001">
    <property type="entry name" value="Nucleoside triphosphate pyrophosphohydrolase"/>
    <property type="match status" value="1"/>
</dbReference>
<comment type="catalytic activity">
    <reaction evidence="1">
        <text>ATP + H2O = AMP + diphosphate + H(+)</text>
        <dbReference type="Rhea" id="RHEA:14245"/>
        <dbReference type="ChEBI" id="CHEBI:15377"/>
        <dbReference type="ChEBI" id="CHEBI:15378"/>
        <dbReference type="ChEBI" id="CHEBI:30616"/>
        <dbReference type="ChEBI" id="CHEBI:33019"/>
        <dbReference type="ChEBI" id="CHEBI:456215"/>
        <dbReference type="EC" id="3.6.1.8"/>
    </reaction>
</comment>
<dbReference type="Pfam" id="PF03819">
    <property type="entry name" value="MazG"/>
    <property type="match status" value="2"/>
</dbReference>
<dbReference type="KEGG" id="ial:IALB_0817"/>
<name>I0AHS2_IGNAJ</name>
<dbReference type="GO" id="GO:0046081">
    <property type="term" value="P:dUTP catabolic process"/>
    <property type="evidence" value="ECO:0007669"/>
    <property type="project" value="TreeGrafter"/>
</dbReference>
<dbReference type="PATRIC" id="fig|945713.3.peg.819"/>
<dbReference type="GO" id="GO:0046052">
    <property type="term" value="P:UTP catabolic process"/>
    <property type="evidence" value="ECO:0007669"/>
    <property type="project" value="TreeGrafter"/>
</dbReference>
<dbReference type="PANTHER" id="PTHR30522">
    <property type="entry name" value="NUCLEOSIDE TRIPHOSPHATE PYROPHOSPHOHYDROLASE"/>
    <property type="match status" value="1"/>
</dbReference>
<evidence type="ECO:0000256" key="2">
    <source>
        <dbReference type="ARBA" id="ARBA00061115"/>
    </source>
</evidence>
<dbReference type="InterPro" id="IPR004518">
    <property type="entry name" value="MazG-like_dom"/>
</dbReference>
<dbReference type="GO" id="GO:0006203">
    <property type="term" value="P:dGTP catabolic process"/>
    <property type="evidence" value="ECO:0007669"/>
    <property type="project" value="TreeGrafter"/>
</dbReference>
<evidence type="ECO:0000313" key="6">
    <source>
        <dbReference type="EMBL" id="AFH48529.1"/>
    </source>
</evidence>
<dbReference type="InterPro" id="IPR048011">
    <property type="entry name" value="NTP-PPase_MazG-like_C"/>
</dbReference>
<dbReference type="AlphaFoldDB" id="I0AHS2"/>
<feature type="domain" description="NTP pyrophosphohydrolase MazG-like" evidence="5">
    <location>
        <begin position="26"/>
        <end position="99"/>
    </location>
</feature>
<comment type="similarity">
    <text evidence="2">Belongs to the nucleoside triphosphate pyrophosphohydrolase family.</text>
</comment>
<dbReference type="RefSeq" id="WP_014559685.1">
    <property type="nucleotide sequence ID" value="NC_017464.1"/>
</dbReference>
<dbReference type="GO" id="GO:0047693">
    <property type="term" value="F:ATP diphosphatase activity"/>
    <property type="evidence" value="ECO:0007669"/>
    <property type="project" value="UniProtKB-EC"/>
</dbReference>
<dbReference type="eggNOG" id="COG3956">
    <property type="taxonomic scope" value="Bacteria"/>
</dbReference>